<dbReference type="InterPro" id="IPR001959">
    <property type="entry name" value="Transposase"/>
</dbReference>
<evidence type="ECO:0000259" key="11">
    <source>
        <dbReference type="Pfam" id="PF12323"/>
    </source>
</evidence>
<keyword evidence="3" id="KW-0815">Transposition</keyword>
<dbReference type="PANTHER" id="PTHR30405:SF25">
    <property type="entry name" value="RNA-GUIDED DNA ENDONUCLEASE INSQ-RELATED"/>
    <property type="match status" value="1"/>
</dbReference>
<keyword evidence="6" id="KW-0238">DNA-binding</keyword>
<dbReference type="InterPro" id="IPR010095">
    <property type="entry name" value="Cas12f1-like_TNB"/>
</dbReference>
<dbReference type="GO" id="GO:0006310">
    <property type="term" value="P:DNA recombination"/>
    <property type="evidence" value="ECO:0007669"/>
    <property type="project" value="UniProtKB-KW"/>
</dbReference>
<dbReference type="Pfam" id="PF12323">
    <property type="entry name" value="HTH_OrfB_IS605"/>
    <property type="match status" value="1"/>
</dbReference>
<keyword evidence="4" id="KW-0479">Metal-binding</keyword>
<dbReference type="KEGG" id="mev:Metev_1112"/>
<dbReference type="GO" id="GO:0046872">
    <property type="term" value="F:metal ion binding"/>
    <property type="evidence" value="ECO:0007669"/>
    <property type="project" value="UniProtKB-KW"/>
</dbReference>
<dbReference type="GO" id="GO:0032196">
    <property type="term" value="P:transposition"/>
    <property type="evidence" value="ECO:0007669"/>
    <property type="project" value="UniProtKB-KW"/>
</dbReference>
<dbReference type="GO" id="GO:0003677">
    <property type="term" value="F:DNA binding"/>
    <property type="evidence" value="ECO:0007669"/>
    <property type="project" value="UniProtKB-KW"/>
</dbReference>
<dbReference type="AlphaFoldDB" id="D7E946"/>
<evidence type="ECO:0000256" key="8">
    <source>
        <dbReference type="SAM" id="Coils"/>
    </source>
</evidence>
<evidence type="ECO:0000256" key="1">
    <source>
        <dbReference type="ARBA" id="ARBA00008761"/>
    </source>
</evidence>
<evidence type="ECO:0000313" key="12">
    <source>
        <dbReference type="EMBL" id="ADI73994.1"/>
    </source>
</evidence>
<evidence type="ECO:0000256" key="7">
    <source>
        <dbReference type="ARBA" id="ARBA00023172"/>
    </source>
</evidence>
<name>D7E946_METEZ</name>
<evidence type="ECO:0000259" key="9">
    <source>
        <dbReference type="Pfam" id="PF01385"/>
    </source>
</evidence>
<dbReference type="HOGENOM" id="CLU_032903_0_1_2"/>
<proteinExistence type="inferred from homology"/>
<reference evidence="12 13" key="1">
    <citation type="submission" date="2010-06" db="EMBL/GenBank/DDBJ databases">
        <title>Complete sequence chromosome of Methanohalobium evestigatum Z-7303.</title>
        <authorList>
            <consortium name="US DOE Joint Genome Institute"/>
            <person name="Lucas S."/>
            <person name="Copeland A."/>
            <person name="Lapidus A."/>
            <person name="Cheng J.-F."/>
            <person name="Bruce D."/>
            <person name="Goodwin L."/>
            <person name="Pitluck S."/>
            <person name="Saunders E."/>
            <person name="Detter J.C."/>
            <person name="Han C."/>
            <person name="Tapia R."/>
            <person name="Land M."/>
            <person name="Hauser L."/>
            <person name="Kyrpides N."/>
            <person name="Mikhailova N."/>
            <person name="Sieprawska-Lupa M."/>
            <person name="Whitman W.B."/>
            <person name="Anderson I."/>
            <person name="Woyke T."/>
        </authorList>
    </citation>
    <scope>NUCLEOTIDE SEQUENCE [LARGE SCALE GENOMIC DNA]</scope>
    <source>
        <strain evidence="13">ATCC BAA-1072 / DSM 3721 / NBRC 107634 / OCM 161 / Z-7303</strain>
    </source>
</reference>
<evidence type="ECO:0000256" key="4">
    <source>
        <dbReference type="ARBA" id="ARBA00022723"/>
    </source>
</evidence>
<dbReference type="STRING" id="644295.Metev_1112"/>
<dbReference type="NCBIfam" id="NF040570">
    <property type="entry name" value="guided_TnpB"/>
    <property type="match status" value="1"/>
</dbReference>
<protein>
    <submittedName>
        <fullName evidence="12">Transposase, IS605 OrfB family</fullName>
    </submittedName>
</protein>
<dbReference type="Pfam" id="PF01385">
    <property type="entry name" value="OrfB_IS605"/>
    <property type="match status" value="1"/>
</dbReference>
<gene>
    <name evidence="12" type="ordered locus">Metev_1112</name>
</gene>
<evidence type="ECO:0000313" key="13">
    <source>
        <dbReference type="Proteomes" id="UP000000391"/>
    </source>
</evidence>
<dbReference type="InterPro" id="IPR051399">
    <property type="entry name" value="RNA-guided_DNA_endo/Transpos"/>
</dbReference>
<keyword evidence="13" id="KW-1185">Reference proteome</keyword>
<accession>D7E946</accession>
<feature type="coiled-coil region" evidence="8">
    <location>
        <begin position="247"/>
        <end position="274"/>
    </location>
</feature>
<sequence>MESIVRKEGQNCRNLRFKIHPTLEQEKKLNETLEYCRSTWNHLLSIRVDLYDRFDLSVSKSSLEKYLKNLDYPIHSSVRLDVFQRLCSAYDKFFDDIKNGRLKNTKPKKGMFVKRKDIPCGNNSSGFIKYDGILPKGHPKFKSKEDFSSFRYKQHGNGWKLEDNKLYLSKITGKSNLIKIDIDRLPDGELKTCTLKKEGKQWFAYLTVELPENPVPSTPENAVGIDLGLKSFITTSNDDFVEPPRFLRKAEKRLAKEQRKLSRMEFKSNNYKKQKQKVNRIHRKVASARNHFSHCLSKLLVEKYDLIVFEDLKIKNLVKNNKLAKSISDVSWNKLVQHVTYKAAERGKIVDKINPDNTTQVCSHCGTKKKEKLRLGDRIFYCSKCGLEIDRDLNAAVNILTKSSYYNPMHTVGLAGMNGCGDGASTTGLGIGSQVPPMNQQTLNLLRG</sequence>
<dbReference type="RefSeq" id="WP_013194561.1">
    <property type="nucleotide sequence ID" value="NC_014253.1"/>
</dbReference>
<dbReference type="EMBL" id="CP002069">
    <property type="protein sequence ID" value="ADI73994.1"/>
    <property type="molecule type" value="Genomic_DNA"/>
</dbReference>
<keyword evidence="5" id="KW-0862">Zinc</keyword>
<dbReference type="NCBIfam" id="TIGR01766">
    <property type="entry name" value="IS200/IS605 family accessory protein TnpB-like domain"/>
    <property type="match status" value="1"/>
</dbReference>
<evidence type="ECO:0000256" key="2">
    <source>
        <dbReference type="ARBA" id="ARBA00011044"/>
    </source>
</evidence>
<dbReference type="Pfam" id="PF07282">
    <property type="entry name" value="Cas12f1-like_TNB"/>
    <property type="match status" value="1"/>
</dbReference>
<evidence type="ECO:0000256" key="6">
    <source>
        <dbReference type="ARBA" id="ARBA00023125"/>
    </source>
</evidence>
<dbReference type="Proteomes" id="UP000000391">
    <property type="component" value="Chromosome"/>
</dbReference>
<comment type="similarity">
    <text evidence="2">In the N-terminal section; belongs to the transposase 2 family.</text>
</comment>
<keyword evidence="7" id="KW-0233">DNA recombination</keyword>
<dbReference type="InterPro" id="IPR021027">
    <property type="entry name" value="Transposase_put_HTH"/>
</dbReference>
<organism evidence="12 13">
    <name type="scientific">Methanohalobium evestigatum (strain ATCC BAA-1072 / DSM 3721 / NBRC 107634 / OCM 161 / Z-7303)</name>
    <dbReference type="NCBI Taxonomy" id="644295"/>
    <lineage>
        <taxon>Archaea</taxon>
        <taxon>Methanobacteriati</taxon>
        <taxon>Methanobacteriota</taxon>
        <taxon>Stenosarchaea group</taxon>
        <taxon>Methanomicrobia</taxon>
        <taxon>Methanosarcinales</taxon>
        <taxon>Methanosarcinaceae</taxon>
        <taxon>Methanohalobium</taxon>
    </lineage>
</organism>
<feature type="domain" description="Probable transposase IS891/IS1136/IS1341" evidence="9">
    <location>
        <begin position="207"/>
        <end position="320"/>
    </location>
</feature>
<evidence type="ECO:0000259" key="10">
    <source>
        <dbReference type="Pfam" id="PF07282"/>
    </source>
</evidence>
<keyword evidence="8" id="KW-0175">Coiled coil</keyword>
<evidence type="ECO:0000256" key="5">
    <source>
        <dbReference type="ARBA" id="ARBA00022833"/>
    </source>
</evidence>
<dbReference type="GeneID" id="9346744"/>
<feature type="domain" description="Transposase putative helix-turn-helix" evidence="11">
    <location>
        <begin position="13"/>
        <end position="52"/>
    </location>
</feature>
<feature type="domain" description="Cas12f1-like TNB" evidence="10">
    <location>
        <begin position="332"/>
        <end position="399"/>
    </location>
</feature>
<dbReference type="PANTHER" id="PTHR30405">
    <property type="entry name" value="TRANSPOSASE"/>
    <property type="match status" value="1"/>
</dbReference>
<comment type="similarity">
    <text evidence="1">In the C-terminal section; belongs to the transposase 35 family.</text>
</comment>
<evidence type="ECO:0000256" key="3">
    <source>
        <dbReference type="ARBA" id="ARBA00022578"/>
    </source>
</evidence>